<accession>A0ABM1Y0T2</accession>
<dbReference type="GeneID" id="134288143"/>
<sequence length="516" mass="57399">MSKAHFAVVQTQEAQGPMLSVVPHQWVQKDGLLWPNKNAHTLSKDASSKPSHTWTKIPCVMKKKNIATYEKAQQEAAELSGLSTDTSDFAPRKKQKRVHKSQPAQGYDFNDMLSQAGPSSASQPQPGVKHLVISRKSMVPRQTPPSFVMKAVTSKPAPGPTQLAMGQSPAQLEQAPATHAMAHSASIIPVAPSVPVAAAVDMHQIVEQSEVSLLSASEVEVLLQNSQEVGLESQVAEEEVSYHEEYMENYDEEQNSEKRIVQAIEQASDRIIEAVARKMDESFTKSVAAIKSDFDLKIEAALRVRRHDNDTTDQNFKFSPASTVQEIEQLETELANTSYQEKLITHMRKMIGPIGDTCNGQNMCYALIDRFFQRCVMTSCSWSGGSKSDVPKYPMKNCKHILDTFFKIVHAVNSTFSVKLMEDFFKQVLRNAKSRCQAKGLRQSTIHRRAKNSKQKNTQEDICNDNQGGDVSNQEMKHEAVEIDASGNLDVSDNLDDDSEEDNDKENTIGDEDDDE</sequence>
<evidence type="ECO:0000313" key="4">
    <source>
        <dbReference type="Proteomes" id="UP000069940"/>
    </source>
</evidence>
<feature type="region of interest" description="Disordered" evidence="1">
    <location>
        <begin position="440"/>
        <end position="516"/>
    </location>
</feature>
<protein>
    <recommendedName>
        <fullName evidence="2">DUF4806 domain-containing protein</fullName>
    </recommendedName>
</protein>
<feature type="domain" description="DUF4806" evidence="2">
    <location>
        <begin position="318"/>
        <end position="407"/>
    </location>
</feature>
<evidence type="ECO:0000313" key="3">
    <source>
        <dbReference type="EnsemblMetazoa" id="AALFPA23_004648.P5708"/>
    </source>
</evidence>
<feature type="compositionally biased region" description="Low complexity" evidence="1">
    <location>
        <begin position="114"/>
        <end position="126"/>
    </location>
</feature>
<dbReference type="EnsemblMetazoa" id="AALFPA23_010340.R14433">
    <property type="protein sequence ID" value="AALFPA23_010340.P14433"/>
    <property type="gene ID" value="AALFPA23_010340"/>
</dbReference>
<feature type="region of interest" description="Disordered" evidence="1">
    <location>
        <begin position="78"/>
        <end position="126"/>
    </location>
</feature>
<reference evidence="3" key="2">
    <citation type="submission" date="2025-05" db="UniProtKB">
        <authorList>
            <consortium name="EnsemblMetazoa"/>
        </authorList>
    </citation>
    <scope>IDENTIFICATION</scope>
    <source>
        <strain evidence="3">Foshan</strain>
    </source>
</reference>
<feature type="compositionally biased region" description="Acidic residues" evidence="1">
    <location>
        <begin position="493"/>
        <end position="516"/>
    </location>
</feature>
<dbReference type="GeneID" id="115268892"/>
<keyword evidence="4" id="KW-1185">Reference proteome</keyword>
<feature type="compositionally biased region" description="Basic residues" evidence="1">
    <location>
        <begin position="445"/>
        <end position="454"/>
    </location>
</feature>
<dbReference type="Proteomes" id="UP000069940">
    <property type="component" value="Unassembled WGS sequence"/>
</dbReference>
<evidence type="ECO:0000259" key="2">
    <source>
        <dbReference type="Pfam" id="PF16064"/>
    </source>
</evidence>
<proteinExistence type="predicted"/>
<dbReference type="RefSeq" id="XP_062707912.1">
    <property type="nucleotide sequence ID" value="XM_062851928.1"/>
</dbReference>
<dbReference type="InterPro" id="IPR032071">
    <property type="entry name" value="DUF4806"/>
</dbReference>
<dbReference type="EnsemblMetazoa" id="AALFPA23_004648.R5708">
    <property type="protein sequence ID" value="AALFPA23_004648.P5708"/>
    <property type="gene ID" value="AALFPA23_004648"/>
</dbReference>
<dbReference type="Pfam" id="PF16064">
    <property type="entry name" value="DUF4806"/>
    <property type="match status" value="1"/>
</dbReference>
<feature type="compositionally biased region" description="Polar residues" evidence="1">
    <location>
        <begin position="460"/>
        <end position="474"/>
    </location>
</feature>
<dbReference type="RefSeq" id="XP_062707915.1">
    <property type="nucleotide sequence ID" value="XM_062851931.1"/>
</dbReference>
<name>A0ABM1Y0T2_AEDAL</name>
<reference evidence="4" key="1">
    <citation type="journal article" date="2015" name="Proc. Natl. Acad. Sci. U.S.A.">
        <title>Genome sequence of the Asian Tiger mosquito, Aedes albopictus, reveals insights into its biology, genetics, and evolution.</title>
        <authorList>
            <person name="Chen X.G."/>
            <person name="Jiang X."/>
            <person name="Gu J."/>
            <person name="Xu M."/>
            <person name="Wu Y."/>
            <person name="Deng Y."/>
            <person name="Zhang C."/>
            <person name="Bonizzoni M."/>
            <person name="Dermauw W."/>
            <person name="Vontas J."/>
            <person name="Armbruster P."/>
            <person name="Huang X."/>
            <person name="Yang Y."/>
            <person name="Zhang H."/>
            <person name="He W."/>
            <person name="Peng H."/>
            <person name="Liu Y."/>
            <person name="Wu K."/>
            <person name="Chen J."/>
            <person name="Lirakis M."/>
            <person name="Topalis P."/>
            <person name="Van Leeuwen T."/>
            <person name="Hall A.B."/>
            <person name="Jiang X."/>
            <person name="Thorpe C."/>
            <person name="Mueller R.L."/>
            <person name="Sun C."/>
            <person name="Waterhouse R.M."/>
            <person name="Yan G."/>
            <person name="Tu Z.J."/>
            <person name="Fang X."/>
            <person name="James A.A."/>
        </authorList>
    </citation>
    <scope>NUCLEOTIDE SEQUENCE [LARGE SCALE GENOMIC DNA]</scope>
    <source>
        <strain evidence="4">Foshan</strain>
    </source>
</reference>
<organism evidence="3 4">
    <name type="scientific">Aedes albopictus</name>
    <name type="common">Asian tiger mosquito</name>
    <name type="synonym">Stegomyia albopicta</name>
    <dbReference type="NCBI Taxonomy" id="7160"/>
    <lineage>
        <taxon>Eukaryota</taxon>
        <taxon>Metazoa</taxon>
        <taxon>Ecdysozoa</taxon>
        <taxon>Arthropoda</taxon>
        <taxon>Hexapoda</taxon>
        <taxon>Insecta</taxon>
        <taxon>Pterygota</taxon>
        <taxon>Neoptera</taxon>
        <taxon>Endopterygota</taxon>
        <taxon>Diptera</taxon>
        <taxon>Nematocera</taxon>
        <taxon>Culicoidea</taxon>
        <taxon>Culicidae</taxon>
        <taxon>Culicinae</taxon>
        <taxon>Aedini</taxon>
        <taxon>Aedes</taxon>
        <taxon>Stegomyia</taxon>
    </lineage>
</organism>
<evidence type="ECO:0000256" key="1">
    <source>
        <dbReference type="SAM" id="MobiDB-lite"/>
    </source>
</evidence>